<evidence type="ECO:0000313" key="5">
    <source>
        <dbReference type="EMBL" id="KPV48284.1"/>
    </source>
</evidence>
<dbReference type="Pfam" id="PF00356">
    <property type="entry name" value="LacI"/>
    <property type="match status" value="1"/>
</dbReference>
<keyword evidence="6" id="KW-1185">Reference proteome</keyword>
<evidence type="ECO:0000313" key="6">
    <source>
        <dbReference type="Proteomes" id="UP000050509"/>
    </source>
</evidence>
<dbReference type="CDD" id="cd01392">
    <property type="entry name" value="HTH_LacI"/>
    <property type="match status" value="1"/>
</dbReference>
<proteinExistence type="predicted"/>
<feature type="domain" description="HTH lacI-type" evidence="4">
    <location>
        <begin position="2"/>
        <end position="56"/>
    </location>
</feature>
<evidence type="ECO:0000259" key="4">
    <source>
        <dbReference type="PROSITE" id="PS50932"/>
    </source>
</evidence>
<evidence type="ECO:0000256" key="2">
    <source>
        <dbReference type="ARBA" id="ARBA00023125"/>
    </source>
</evidence>
<dbReference type="SMART" id="SM00354">
    <property type="entry name" value="HTH_LACI"/>
    <property type="match status" value="1"/>
</dbReference>
<protein>
    <submittedName>
        <fullName evidence="5">Alanine racemase</fullName>
    </submittedName>
</protein>
<dbReference type="EMBL" id="LJCR01002780">
    <property type="protein sequence ID" value="KPV48284.1"/>
    <property type="molecule type" value="Genomic_DNA"/>
</dbReference>
<name>A0A0P9CQM5_9CHLR</name>
<gene>
    <name evidence="5" type="ORF">SE17_38905</name>
</gene>
<keyword evidence="2" id="KW-0238">DNA-binding</keyword>
<dbReference type="Proteomes" id="UP000050509">
    <property type="component" value="Unassembled WGS sequence"/>
</dbReference>
<organism evidence="5 6">
    <name type="scientific">Kouleothrix aurantiaca</name>
    <dbReference type="NCBI Taxonomy" id="186479"/>
    <lineage>
        <taxon>Bacteria</taxon>
        <taxon>Bacillati</taxon>
        <taxon>Chloroflexota</taxon>
        <taxon>Chloroflexia</taxon>
        <taxon>Chloroflexales</taxon>
        <taxon>Roseiflexineae</taxon>
        <taxon>Roseiflexaceae</taxon>
        <taxon>Kouleothrix</taxon>
    </lineage>
</organism>
<dbReference type="SUPFAM" id="SSF53822">
    <property type="entry name" value="Periplasmic binding protein-like I"/>
    <property type="match status" value="1"/>
</dbReference>
<dbReference type="Gene3D" id="1.10.260.40">
    <property type="entry name" value="lambda repressor-like DNA-binding domains"/>
    <property type="match status" value="1"/>
</dbReference>
<dbReference type="PANTHER" id="PTHR30146">
    <property type="entry name" value="LACI-RELATED TRANSCRIPTIONAL REPRESSOR"/>
    <property type="match status" value="1"/>
</dbReference>
<comment type="caution">
    <text evidence="5">The sequence shown here is derived from an EMBL/GenBank/DDBJ whole genome shotgun (WGS) entry which is preliminary data.</text>
</comment>
<accession>A0A0P9CQM5</accession>
<feature type="non-terminal residue" evidence="5">
    <location>
        <position position="162"/>
    </location>
</feature>
<dbReference type="InterPro" id="IPR000843">
    <property type="entry name" value="HTH_LacI"/>
</dbReference>
<evidence type="ECO:0000256" key="3">
    <source>
        <dbReference type="ARBA" id="ARBA00023163"/>
    </source>
</evidence>
<keyword evidence="1" id="KW-0805">Transcription regulation</keyword>
<evidence type="ECO:0000256" key="1">
    <source>
        <dbReference type="ARBA" id="ARBA00023015"/>
    </source>
</evidence>
<dbReference type="AlphaFoldDB" id="A0A0P9CQM5"/>
<dbReference type="InterPro" id="IPR028082">
    <property type="entry name" value="Peripla_BP_I"/>
</dbReference>
<dbReference type="SUPFAM" id="SSF47413">
    <property type="entry name" value="lambda repressor-like DNA-binding domains"/>
    <property type="match status" value="1"/>
</dbReference>
<sequence length="162" mass="16581">MATIKQVAELADVSTATVSYVLNGTGSVTAATRQRVLDAVAQLNYQPSHAARSMRGRSHTLGLVLPAQPGRLADPALADMLAGLTDAAAARGYYVLLAHVGDQDGAEVCLQLARTGRVDGLLLLDMLVDDARALALGAAGLPHVCIGPPPAASASPFVMIDG</sequence>
<dbReference type="GO" id="GO:0000976">
    <property type="term" value="F:transcription cis-regulatory region binding"/>
    <property type="evidence" value="ECO:0007669"/>
    <property type="project" value="TreeGrafter"/>
</dbReference>
<reference evidence="5 6" key="1">
    <citation type="submission" date="2015-09" db="EMBL/GenBank/DDBJ databases">
        <title>Draft genome sequence of Kouleothrix aurantiaca JCM 19913.</title>
        <authorList>
            <person name="Hemp J."/>
        </authorList>
    </citation>
    <scope>NUCLEOTIDE SEQUENCE [LARGE SCALE GENOMIC DNA]</scope>
    <source>
        <strain evidence="5 6">COM-B</strain>
    </source>
</reference>
<dbReference type="PANTHER" id="PTHR30146:SF155">
    <property type="entry name" value="ALANINE RACEMASE"/>
    <property type="match status" value="1"/>
</dbReference>
<dbReference type="Gene3D" id="3.40.50.2300">
    <property type="match status" value="1"/>
</dbReference>
<dbReference type="InterPro" id="IPR010982">
    <property type="entry name" value="Lambda_DNA-bd_dom_sf"/>
</dbReference>
<keyword evidence="3" id="KW-0804">Transcription</keyword>
<dbReference type="PROSITE" id="PS50932">
    <property type="entry name" value="HTH_LACI_2"/>
    <property type="match status" value="1"/>
</dbReference>
<dbReference type="GO" id="GO:0003700">
    <property type="term" value="F:DNA-binding transcription factor activity"/>
    <property type="evidence" value="ECO:0007669"/>
    <property type="project" value="TreeGrafter"/>
</dbReference>